<name>A0ABS9URW6_9BACT</name>
<organism evidence="1 2">
    <name type="scientific">Belliella calami</name>
    <dbReference type="NCBI Taxonomy" id="2923436"/>
    <lineage>
        <taxon>Bacteria</taxon>
        <taxon>Pseudomonadati</taxon>
        <taxon>Bacteroidota</taxon>
        <taxon>Cytophagia</taxon>
        <taxon>Cytophagales</taxon>
        <taxon>Cyclobacteriaceae</taxon>
        <taxon>Belliella</taxon>
    </lineage>
</organism>
<protein>
    <submittedName>
        <fullName evidence="1">Uncharacterized protein</fullName>
    </submittedName>
</protein>
<comment type="caution">
    <text evidence="1">The sequence shown here is derived from an EMBL/GenBank/DDBJ whole genome shotgun (WGS) entry which is preliminary data.</text>
</comment>
<sequence length="271" mass="31348">MFTYRTIFDFHIFHDYFLNKGQSSYIDATEDEKSKRLQQYDFSSFLTLKPTSQTAKMIINHRLITKQSMSNYTIIGKVDEDHNSLIEIAPTEFFQFYLILNDAEFLNYTSLSLDNQNYLMLTNHPLLEYLPELATLDDNPISDLHLVSKEILINNLKEGKILPNKCIGVISIASKSIYDQLSLLEGDGKLRPSQNFTIRFRNRATFWKYILKSGAELTTVQSLPLTKNGFIPITEEHLVDFDDYEVEFPNPNNSKITLEGNQAFSEIFINI</sequence>
<proteinExistence type="predicted"/>
<accession>A0ABS9URW6</accession>
<evidence type="ECO:0000313" key="2">
    <source>
        <dbReference type="Proteomes" id="UP001165488"/>
    </source>
</evidence>
<gene>
    <name evidence="1" type="ORF">MM236_14385</name>
</gene>
<dbReference type="RefSeq" id="WP_241275692.1">
    <property type="nucleotide sequence ID" value="NZ_JAKZGS010000013.1"/>
</dbReference>
<dbReference type="EMBL" id="JAKZGS010000013">
    <property type="protein sequence ID" value="MCH7399189.1"/>
    <property type="molecule type" value="Genomic_DNA"/>
</dbReference>
<dbReference type="Proteomes" id="UP001165488">
    <property type="component" value="Unassembled WGS sequence"/>
</dbReference>
<reference evidence="1" key="1">
    <citation type="submission" date="2022-03" db="EMBL/GenBank/DDBJ databases">
        <title>De novo assembled genomes of Belliella spp. (Cyclobacteriaceae) strains.</title>
        <authorList>
            <person name="Szabo A."/>
            <person name="Korponai K."/>
            <person name="Felfoldi T."/>
        </authorList>
    </citation>
    <scope>NUCLEOTIDE SEQUENCE</scope>
    <source>
        <strain evidence="1">DSM 107340</strain>
    </source>
</reference>
<evidence type="ECO:0000313" key="1">
    <source>
        <dbReference type="EMBL" id="MCH7399189.1"/>
    </source>
</evidence>
<keyword evidence="2" id="KW-1185">Reference proteome</keyword>